<evidence type="ECO:0000313" key="2">
    <source>
        <dbReference type="EMBL" id="KAK7233183.1"/>
    </source>
</evidence>
<accession>A0ABR1FLR7</accession>
<dbReference type="EMBL" id="JBBJCI010000363">
    <property type="protein sequence ID" value="KAK7233183.1"/>
    <property type="molecule type" value="Genomic_DNA"/>
</dbReference>
<organism evidence="2 3">
    <name type="scientific">Aureococcus anophagefferens</name>
    <name type="common">Harmful bloom alga</name>
    <dbReference type="NCBI Taxonomy" id="44056"/>
    <lineage>
        <taxon>Eukaryota</taxon>
        <taxon>Sar</taxon>
        <taxon>Stramenopiles</taxon>
        <taxon>Ochrophyta</taxon>
        <taxon>Pelagophyceae</taxon>
        <taxon>Pelagomonadales</taxon>
        <taxon>Pelagomonadaceae</taxon>
        <taxon>Aureococcus</taxon>
    </lineage>
</organism>
<gene>
    <name evidence="2" type="ORF">SO694_00038014</name>
</gene>
<name>A0ABR1FLR7_AURAN</name>
<evidence type="ECO:0000259" key="1">
    <source>
        <dbReference type="PROSITE" id="PS50280"/>
    </source>
</evidence>
<comment type="caution">
    <text evidence="2">The sequence shown here is derived from an EMBL/GenBank/DDBJ whole genome shotgun (WGS) entry which is preliminary data.</text>
</comment>
<dbReference type="SUPFAM" id="SSF82199">
    <property type="entry name" value="SET domain"/>
    <property type="match status" value="1"/>
</dbReference>
<dbReference type="CDD" id="cd08161">
    <property type="entry name" value="SET"/>
    <property type="match status" value="1"/>
</dbReference>
<dbReference type="InterPro" id="IPR001214">
    <property type="entry name" value="SET_dom"/>
</dbReference>
<feature type="domain" description="SET" evidence="1">
    <location>
        <begin position="42"/>
        <end position="264"/>
    </location>
</feature>
<reference evidence="2 3" key="1">
    <citation type="submission" date="2024-03" db="EMBL/GenBank/DDBJ databases">
        <title>Aureococcus anophagefferens CCMP1851 and Kratosvirus quantuckense: Draft genome of a second virus-susceptible host strain in the model system.</title>
        <authorList>
            <person name="Chase E."/>
            <person name="Truchon A.R."/>
            <person name="Schepens W."/>
            <person name="Wilhelm S.W."/>
        </authorList>
    </citation>
    <scope>NUCLEOTIDE SEQUENCE [LARGE SCALE GENOMIC DNA]</scope>
    <source>
        <strain evidence="2 3">CCMP1851</strain>
    </source>
</reference>
<dbReference type="InterPro" id="IPR046341">
    <property type="entry name" value="SET_dom_sf"/>
</dbReference>
<protein>
    <recommendedName>
        <fullName evidence="1">SET domain-containing protein</fullName>
    </recommendedName>
</protein>
<dbReference type="PROSITE" id="PS50280">
    <property type="entry name" value="SET"/>
    <property type="match status" value="1"/>
</dbReference>
<dbReference type="Gene3D" id="2.170.270.10">
    <property type="entry name" value="SET domain"/>
    <property type="match status" value="1"/>
</dbReference>
<keyword evidence="3" id="KW-1185">Reference proteome</keyword>
<sequence length="374" mass="38978">MPRIGAFSAKPALPPAFSAGSDDRYAEWRVDVGALDASRGDPAVVVGESPGAGHGVFAARRVAAGETLTEWVGCIAPTPETRFGELELQQEFYGEGWRDFSQRYEIGLSGSVIVDAGGSSVGGVEDHVVHADEYCSVDEGMAACVARAGEMDYLLLGKTREMGACAREGVAQLINDHSAILAGAGGLVGDVDGLLVTEGAVPVAAARLALGAAVDAYIANIGPGNNVALVQARTGLGTGIAAPRVFAVATRPIAAGDELRYTYGVEWWLSQLRRAALAQLVSCRPSAARAAALADVIRCIEQTSAEKLDAQARAVGRAGSMPRGFVTPIEPLPPLDDLIAGEDNWKKALLIEEFATATECPVEELYAETFAPSP</sequence>
<evidence type="ECO:0000313" key="3">
    <source>
        <dbReference type="Proteomes" id="UP001363151"/>
    </source>
</evidence>
<proteinExistence type="predicted"/>
<dbReference type="Proteomes" id="UP001363151">
    <property type="component" value="Unassembled WGS sequence"/>
</dbReference>